<dbReference type="Proteomes" id="UP000175744">
    <property type="component" value="Unassembled WGS sequence"/>
</dbReference>
<keyword evidence="2 6" id="KW-0812">Transmembrane</keyword>
<dbReference type="InterPro" id="IPR047928">
    <property type="entry name" value="Perm_prefix_1"/>
</dbReference>
<dbReference type="Pfam" id="PF01098">
    <property type="entry name" value="FTSW_RODA_SPOVE"/>
    <property type="match status" value="1"/>
</dbReference>
<comment type="caution">
    <text evidence="7">The sequence shown here is derived from an EMBL/GenBank/DDBJ whole genome shotgun (WGS) entry which is preliminary data.</text>
</comment>
<evidence type="ECO:0000256" key="4">
    <source>
        <dbReference type="ARBA" id="ARBA00022989"/>
    </source>
</evidence>
<name>A0A1E8EZ13_9CLOT</name>
<feature type="transmembrane region" description="Helical" evidence="6">
    <location>
        <begin position="147"/>
        <end position="165"/>
    </location>
</feature>
<gene>
    <name evidence="7" type="primary">ftsW_3</name>
    <name evidence="7" type="ORF">CLOACE_14160</name>
</gene>
<feature type="transmembrane region" description="Helical" evidence="6">
    <location>
        <begin position="118"/>
        <end position="135"/>
    </location>
</feature>
<keyword evidence="4 6" id="KW-1133">Transmembrane helix</keyword>
<dbReference type="PANTHER" id="PTHR30474">
    <property type="entry name" value="CELL CYCLE PROTEIN"/>
    <property type="match status" value="1"/>
</dbReference>
<feature type="transmembrane region" description="Helical" evidence="6">
    <location>
        <begin position="80"/>
        <end position="102"/>
    </location>
</feature>
<protein>
    <submittedName>
        <fullName evidence="7">Lipid II flippase FtsW</fullName>
    </submittedName>
</protein>
<evidence type="ECO:0000256" key="5">
    <source>
        <dbReference type="ARBA" id="ARBA00023136"/>
    </source>
</evidence>
<feature type="transmembrane region" description="Helical" evidence="6">
    <location>
        <begin position="229"/>
        <end position="247"/>
    </location>
</feature>
<feature type="transmembrane region" description="Helical" evidence="6">
    <location>
        <begin position="363"/>
        <end position="388"/>
    </location>
</feature>
<feature type="transmembrane region" description="Helical" evidence="6">
    <location>
        <begin position="400"/>
        <end position="422"/>
    </location>
</feature>
<dbReference type="GO" id="GO:0032153">
    <property type="term" value="C:cell division site"/>
    <property type="evidence" value="ECO:0007669"/>
    <property type="project" value="TreeGrafter"/>
</dbReference>
<dbReference type="EMBL" id="LZFO01000018">
    <property type="protein sequence ID" value="OFI05941.1"/>
    <property type="molecule type" value="Genomic_DNA"/>
</dbReference>
<dbReference type="AlphaFoldDB" id="A0A1E8EZ13"/>
<dbReference type="GO" id="GO:0015648">
    <property type="term" value="F:lipid-linked peptidoglycan transporter activity"/>
    <property type="evidence" value="ECO:0007669"/>
    <property type="project" value="TreeGrafter"/>
</dbReference>
<dbReference type="GO" id="GO:0005886">
    <property type="term" value="C:plasma membrane"/>
    <property type="evidence" value="ECO:0007669"/>
    <property type="project" value="TreeGrafter"/>
</dbReference>
<dbReference type="PANTHER" id="PTHR30474:SF1">
    <property type="entry name" value="PEPTIDOGLYCAN GLYCOSYLTRANSFERASE MRDB"/>
    <property type="match status" value="1"/>
</dbReference>
<feature type="transmembrane region" description="Helical" evidence="6">
    <location>
        <begin position="206"/>
        <end position="223"/>
    </location>
</feature>
<evidence type="ECO:0000313" key="7">
    <source>
        <dbReference type="EMBL" id="OFI05941.1"/>
    </source>
</evidence>
<keyword evidence="5 6" id="KW-0472">Membrane</keyword>
<evidence type="ECO:0000256" key="6">
    <source>
        <dbReference type="SAM" id="Phobius"/>
    </source>
</evidence>
<sequence length="435" mass="49599">MDIKNNTHVETFLNNICAFIKFKECHEEVKLELQTHIEDKTLDYIEKGLKEDDAIKKAIEDMGDIETIGKRLNIAHKGGFDLGIILLSLFLTFTGIFSSYLICYNGYTEIQGMDLKKLLVSLILGILVSIVLYMFNYKKLKKHSFKIFLALIFIMVFICIFGSRVNGSSYLYIMGHNFSSFNLISILILSICGILTKENLTKRKKIIYSFILFVLPSLLIMLIPDMGGMLVYTIVFAVILFNCNYKLRHILPVISINIILFITLILDSKYFVAKLTSFLNYKGDPEGIGYIHCVLQKTIHSAGFFGQGKTNYETIIYLPSRESDFIFAYITNTFGWIGAVILTLCIALFIIKLYKLSYKIKDLYGKVLIRAFTTLLAAQFVFNILMNLNMCPITGIGLPFISYGGSNIFFNLAIIGFIMSIYRRKDIYTLLNVES</sequence>
<dbReference type="InterPro" id="IPR001182">
    <property type="entry name" value="FtsW/RodA"/>
</dbReference>
<accession>A0A1E8EZ13</accession>
<feature type="transmembrane region" description="Helical" evidence="6">
    <location>
        <begin position="326"/>
        <end position="351"/>
    </location>
</feature>
<dbReference type="GO" id="GO:0008360">
    <property type="term" value="P:regulation of cell shape"/>
    <property type="evidence" value="ECO:0007669"/>
    <property type="project" value="UniProtKB-KW"/>
</dbReference>
<reference evidence="7 8" key="1">
    <citation type="submission" date="2016-06" db="EMBL/GenBank/DDBJ databases">
        <title>Genome sequence of Clostridium acetireducens DSM 10703.</title>
        <authorList>
            <person name="Poehlein A."/>
            <person name="Fluechter S."/>
            <person name="Duerre P."/>
            <person name="Daniel R."/>
        </authorList>
    </citation>
    <scope>NUCLEOTIDE SEQUENCE [LARGE SCALE GENOMIC DNA]</scope>
    <source>
        <strain evidence="7 8">DSM 10703</strain>
    </source>
</reference>
<dbReference type="GO" id="GO:0051301">
    <property type="term" value="P:cell division"/>
    <property type="evidence" value="ECO:0007669"/>
    <property type="project" value="InterPro"/>
</dbReference>
<evidence type="ECO:0000256" key="3">
    <source>
        <dbReference type="ARBA" id="ARBA00022960"/>
    </source>
</evidence>
<dbReference type="STRING" id="1121290.CLAOCE_14160"/>
<dbReference type="NCBIfam" id="NF038403">
    <property type="entry name" value="perm_prefix_1"/>
    <property type="match status" value="1"/>
</dbReference>
<evidence type="ECO:0000313" key="8">
    <source>
        <dbReference type="Proteomes" id="UP000175744"/>
    </source>
</evidence>
<organism evidence="7 8">
    <name type="scientific">Clostridium acetireducens DSM 10703</name>
    <dbReference type="NCBI Taxonomy" id="1121290"/>
    <lineage>
        <taxon>Bacteria</taxon>
        <taxon>Bacillati</taxon>
        <taxon>Bacillota</taxon>
        <taxon>Clostridia</taxon>
        <taxon>Eubacteriales</taxon>
        <taxon>Clostridiaceae</taxon>
        <taxon>Clostridium</taxon>
    </lineage>
</organism>
<dbReference type="RefSeq" id="WP_070110400.1">
    <property type="nucleotide sequence ID" value="NZ_LZFO01000018.1"/>
</dbReference>
<feature type="transmembrane region" description="Helical" evidence="6">
    <location>
        <begin position="254"/>
        <end position="272"/>
    </location>
</feature>
<keyword evidence="8" id="KW-1185">Reference proteome</keyword>
<keyword evidence="3" id="KW-0133">Cell shape</keyword>
<feature type="transmembrane region" description="Helical" evidence="6">
    <location>
        <begin position="171"/>
        <end position="194"/>
    </location>
</feature>
<dbReference type="OrthoDB" id="9802195at2"/>
<proteinExistence type="predicted"/>
<comment type="subcellular location">
    <subcellularLocation>
        <location evidence="1">Membrane</location>
        <topology evidence="1">Multi-pass membrane protein</topology>
    </subcellularLocation>
</comment>
<evidence type="ECO:0000256" key="1">
    <source>
        <dbReference type="ARBA" id="ARBA00004141"/>
    </source>
</evidence>
<evidence type="ECO:0000256" key="2">
    <source>
        <dbReference type="ARBA" id="ARBA00022692"/>
    </source>
</evidence>